<dbReference type="Pfam" id="PF00004">
    <property type="entry name" value="AAA"/>
    <property type="match status" value="1"/>
</dbReference>
<dbReference type="OMA" id="FRSRIHM"/>
<dbReference type="Gene3D" id="3.40.50.300">
    <property type="entry name" value="P-loop containing nucleotide triphosphate hydrolases"/>
    <property type="match status" value="1"/>
</dbReference>
<protein>
    <recommendedName>
        <fullName evidence="3">AAA+ ATPase domain-containing protein</fullName>
    </recommendedName>
</protein>
<dbReference type="InterPro" id="IPR003593">
    <property type="entry name" value="AAA+_ATPase"/>
</dbReference>
<dbReference type="SMART" id="SM00382">
    <property type="entry name" value="AAA"/>
    <property type="match status" value="1"/>
</dbReference>
<reference evidence="5" key="1">
    <citation type="submission" date="2005-09" db="EMBL/GenBank/DDBJ databases">
        <title>Annotation of the Aspergillus terreus NIH2624 genome.</title>
        <authorList>
            <person name="Birren B.W."/>
            <person name="Lander E.S."/>
            <person name="Galagan J.E."/>
            <person name="Nusbaum C."/>
            <person name="Devon K."/>
            <person name="Henn M."/>
            <person name="Ma L.-J."/>
            <person name="Jaffe D.B."/>
            <person name="Butler J."/>
            <person name="Alvarez P."/>
            <person name="Gnerre S."/>
            <person name="Grabherr M."/>
            <person name="Kleber M."/>
            <person name="Mauceli E.W."/>
            <person name="Brockman W."/>
            <person name="Rounsley S."/>
            <person name="Young S.K."/>
            <person name="LaButti K."/>
            <person name="Pushparaj V."/>
            <person name="DeCaprio D."/>
            <person name="Crawford M."/>
            <person name="Koehrsen M."/>
            <person name="Engels R."/>
            <person name="Montgomery P."/>
            <person name="Pearson M."/>
            <person name="Howarth C."/>
            <person name="Larson L."/>
            <person name="Luoma S."/>
            <person name="White J."/>
            <person name="Alvarado L."/>
            <person name="Kodira C.D."/>
            <person name="Zeng Q."/>
            <person name="Oleary S."/>
            <person name="Yandava C."/>
            <person name="Denning D.W."/>
            <person name="Nierman W.C."/>
            <person name="Milne T."/>
            <person name="Madden K."/>
        </authorList>
    </citation>
    <scope>NUCLEOTIDE SEQUENCE [LARGE SCALE GENOMIC DNA]</scope>
    <source>
        <strain evidence="5">NIH 2624 / FGSC A1156</strain>
    </source>
</reference>
<dbReference type="OrthoDB" id="10042665at2759"/>
<dbReference type="InterPro" id="IPR054289">
    <property type="entry name" value="DUF7025"/>
</dbReference>
<dbReference type="eggNOG" id="KOG0733">
    <property type="taxonomic scope" value="Eukaryota"/>
</dbReference>
<evidence type="ECO:0000256" key="2">
    <source>
        <dbReference type="SAM" id="MobiDB-lite"/>
    </source>
</evidence>
<dbReference type="InterPro" id="IPR027417">
    <property type="entry name" value="P-loop_NTPase"/>
</dbReference>
<evidence type="ECO:0000313" key="5">
    <source>
        <dbReference type="Proteomes" id="UP000007963"/>
    </source>
</evidence>
<feature type="compositionally biased region" description="Acidic residues" evidence="2">
    <location>
        <begin position="958"/>
        <end position="976"/>
    </location>
</feature>
<dbReference type="GO" id="GO:0005524">
    <property type="term" value="F:ATP binding"/>
    <property type="evidence" value="ECO:0007669"/>
    <property type="project" value="InterPro"/>
</dbReference>
<dbReference type="HOGENOM" id="CLU_004471_2_7_1"/>
<dbReference type="InterPro" id="IPR003959">
    <property type="entry name" value="ATPase_AAA_core"/>
</dbReference>
<feature type="compositionally biased region" description="Polar residues" evidence="2">
    <location>
        <begin position="936"/>
        <end position="946"/>
    </location>
</feature>
<evidence type="ECO:0000259" key="3">
    <source>
        <dbReference type="SMART" id="SM00382"/>
    </source>
</evidence>
<dbReference type="GeneID" id="4323177"/>
<dbReference type="STRING" id="341663.Q0CBL9"/>
<feature type="region of interest" description="Disordered" evidence="2">
    <location>
        <begin position="35"/>
        <end position="97"/>
    </location>
</feature>
<dbReference type="SUPFAM" id="SSF52540">
    <property type="entry name" value="P-loop containing nucleoside triphosphate hydrolases"/>
    <property type="match status" value="1"/>
</dbReference>
<keyword evidence="1" id="KW-0175">Coiled coil</keyword>
<dbReference type="PANTHER" id="PTHR46411">
    <property type="entry name" value="FAMILY ATPASE, PUTATIVE-RELATED"/>
    <property type="match status" value="1"/>
</dbReference>
<dbReference type="EMBL" id="CH476606">
    <property type="protein sequence ID" value="EAU31047.1"/>
    <property type="molecule type" value="Genomic_DNA"/>
</dbReference>
<dbReference type="Pfam" id="PF22942">
    <property type="entry name" value="DUF7025"/>
    <property type="match status" value="1"/>
</dbReference>
<accession>Q0CBL9</accession>
<gene>
    <name evidence="4" type="ORF">ATEG_08915</name>
</gene>
<dbReference type="Proteomes" id="UP000007963">
    <property type="component" value="Unassembled WGS sequence"/>
</dbReference>
<dbReference type="AlphaFoldDB" id="Q0CBL9"/>
<evidence type="ECO:0000313" key="4">
    <source>
        <dbReference type="EMBL" id="EAU31047.1"/>
    </source>
</evidence>
<evidence type="ECO:0000256" key="1">
    <source>
        <dbReference type="SAM" id="Coils"/>
    </source>
</evidence>
<dbReference type="PANTHER" id="PTHR46411:SF3">
    <property type="entry name" value="AAA+ ATPASE DOMAIN-CONTAINING PROTEIN"/>
    <property type="match status" value="1"/>
</dbReference>
<dbReference type="CDD" id="cd19481">
    <property type="entry name" value="RecA-like_protease"/>
    <property type="match status" value="1"/>
</dbReference>
<feature type="domain" description="AAA+ ATPase" evidence="3">
    <location>
        <begin position="650"/>
        <end position="777"/>
    </location>
</feature>
<organism evidence="4 5">
    <name type="scientific">Aspergillus terreus (strain NIH 2624 / FGSC A1156)</name>
    <dbReference type="NCBI Taxonomy" id="341663"/>
    <lineage>
        <taxon>Eukaryota</taxon>
        <taxon>Fungi</taxon>
        <taxon>Dikarya</taxon>
        <taxon>Ascomycota</taxon>
        <taxon>Pezizomycotina</taxon>
        <taxon>Eurotiomycetes</taxon>
        <taxon>Eurotiomycetidae</taxon>
        <taxon>Eurotiales</taxon>
        <taxon>Aspergillaceae</taxon>
        <taxon>Aspergillus</taxon>
        <taxon>Aspergillus subgen. Circumdati</taxon>
    </lineage>
</organism>
<sequence>MRDATQITTVQEVSSTAFSVTAGIVDTVQTTLDMKSSSGEKAMEPPSAESSESSPSHRVFKPILTELLEADQPQPISSTPSDDKTTKPAPPQEIKITRVPPENWREVKKKRLVDPEQSILLTSSKGGSSLVLRHAQRKRQISMSGSGHSIEPLESDHQYAPYRLAINSKFLLNFLEACTSTLFTEEQNVLVRPFKYLVEFESDIKNFLQLTETLCEQAEQQMNRFAERNPGPRIDIQHQAVQQDFQRAKAEAAQAKRERDELRCLVEFMTCDMRDIFDIKRQIMSRTLEEIAFEHLWQLYKPGDLVYRNFHDDPSRRQAYRVLHVTGGRVCFDTKKMSYFDPVSDRAWETESDDDRKCRDTMKRSGMQMTNFIIDCFYLESDGVRLAPRPKRFTITPYTGTRPITSLALRPLQFDPHREMVEKELVARGARFMQLAHRKHMMYHGTTIEEAMHSQYKYRNYRIEAIEIHGEVIVDQEAGVMHFQDEYSSFSLRTGGGIIIAHTEADRREVSDFFPQKTDGDWVTDVMDDSIFEEYRQSEYVMNTDLLTTRMIAGTDLPDDQLLLLPPRVYGYSLLDRRWVAFNVSLLQEISPEDSQRKRNKMEELVLPNEHKMVLQALITNQVRIPHPSSSHHAYVQEQFSMDVVPAKGKGLIILLHGAPGVGKTSTAECIAIELNRPLLPITCGHIGTTAPEAEAKLEEFCKLAHRWRCVLLLDEADVFLAKRERGDVKRNSLVSVFLRVLEYFSGVIILTTNRVGEFDEAFRSRIHVCLYYPKLEERQTKEIWEKNIQRIRDSGLKIDLEEKKIRKFADNHWRQNLERPTRRWNGRQIKNAFQTAIALANWDYYDNGNVEKLDRPLLKAKHFRHVAQITAHFDDYISDIYGTHDEDTYGFLAARDSLRMDNNRDIFGSRGMMPEGSGGFTRGIVRRGTDFRGQPANSSKPQGSSYDRYESESDHESTEDDEPEESDTAEDEDEDKATQIKKLELELELAKLKGKQGSSKGHKKR</sequence>
<feature type="compositionally biased region" description="Basic and acidic residues" evidence="2">
    <location>
        <begin position="948"/>
        <end position="957"/>
    </location>
</feature>
<feature type="coiled-coil region" evidence="1">
    <location>
        <begin position="208"/>
        <end position="265"/>
    </location>
</feature>
<dbReference type="InterPro" id="IPR056599">
    <property type="entry name" value="AAA_lid_fung"/>
</dbReference>
<dbReference type="VEuPathDB" id="FungiDB:ATEG_08915"/>
<dbReference type="Pfam" id="PF23232">
    <property type="entry name" value="AAA_lid_13"/>
    <property type="match status" value="1"/>
</dbReference>
<feature type="region of interest" description="Disordered" evidence="2">
    <location>
        <begin position="907"/>
        <end position="982"/>
    </location>
</feature>
<dbReference type="RefSeq" id="XP_001217501.1">
    <property type="nucleotide sequence ID" value="XM_001217500.1"/>
</dbReference>
<feature type="compositionally biased region" description="Low complexity" evidence="2">
    <location>
        <begin position="44"/>
        <end position="56"/>
    </location>
</feature>
<proteinExistence type="predicted"/>
<name>Q0CBL9_ASPTN</name>
<dbReference type="GO" id="GO:0016887">
    <property type="term" value="F:ATP hydrolysis activity"/>
    <property type="evidence" value="ECO:0007669"/>
    <property type="project" value="InterPro"/>
</dbReference>